<evidence type="ECO:0000313" key="2">
    <source>
        <dbReference type="Proteomes" id="UP001321498"/>
    </source>
</evidence>
<dbReference type="InterPro" id="IPR029058">
    <property type="entry name" value="AB_hydrolase_fold"/>
</dbReference>
<proteinExistence type="predicted"/>
<dbReference type="EMBL" id="AP027731">
    <property type="protein sequence ID" value="BDZ44591.1"/>
    <property type="molecule type" value="Genomic_DNA"/>
</dbReference>
<dbReference type="Proteomes" id="UP001321498">
    <property type="component" value="Chromosome"/>
</dbReference>
<dbReference type="RefSeq" id="WP_286279494.1">
    <property type="nucleotide sequence ID" value="NZ_AP027731.1"/>
</dbReference>
<dbReference type="Gene3D" id="3.40.50.1820">
    <property type="entry name" value="alpha/beta hydrolase"/>
    <property type="match status" value="1"/>
</dbReference>
<name>A0ABN6XIA5_9MICO</name>
<organism evidence="1 2">
    <name type="scientific">Naasia aerilata</name>
    <dbReference type="NCBI Taxonomy" id="1162966"/>
    <lineage>
        <taxon>Bacteria</taxon>
        <taxon>Bacillati</taxon>
        <taxon>Actinomycetota</taxon>
        <taxon>Actinomycetes</taxon>
        <taxon>Micrococcales</taxon>
        <taxon>Microbacteriaceae</taxon>
        <taxon>Naasia</taxon>
    </lineage>
</organism>
<sequence length="74" mass="8075">MLQGTVASADGTTIAYSAWGDGDPLIIVDGATAYRAVTPENEKVGELLADSFRVITYDRRGRGERRHRPLRGRA</sequence>
<accession>A0ABN6XIA5</accession>
<reference evidence="2" key="1">
    <citation type="journal article" date="2019" name="Int. J. Syst. Evol. Microbiol.">
        <title>The Global Catalogue of Microorganisms (GCM) 10K type strain sequencing project: providing services to taxonomists for standard genome sequencing and annotation.</title>
        <authorList>
            <consortium name="The Broad Institute Genomics Platform"/>
            <consortium name="The Broad Institute Genome Sequencing Center for Infectious Disease"/>
            <person name="Wu L."/>
            <person name="Ma J."/>
        </authorList>
    </citation>
    <scope>NUCLEOTIDE SEQUENCE [LARGE SCALE GENOMIC DNA]</scope>
    <source>
        <strain evidence="2">NBRC 108725</strain>
    </source>
</reference>
<evidence type="ECO:0000313" key="1">
    <source>
        <dbReference type="EMBL" id="BDZ44591.1"/>
    </source>
</evidence>
<keyword evidence="2" id="KW-1185">Reference proteome</keyword>
<gene>
    <name evidence="1" type="ORF">GCM10025866_05000</name>
</gene>
<dbReference type="SUPFAM" id="SSF53474">
    <property type="entry name" value="alpha/beta-Hydrolases"/>
    <property type="match status" value="1"/>
</dbReference>
<protein>
    <submittedName>
        <fullName evidence="1">Uncharacterized protein</fullName>
    </submittedName>
</protein>